<evidence type="ECO:0000313" key="1">
    <source>
        <dbReference type="Proteomes" id="UP000036681"/>
    </source>
</evidence>
<dbReference type="WBParaSite" id="ALUE_0001690501-mRNA-1">
    <property type="protein sequence ID" value="ALUE_0001690501-mRNA-1"/>
    <property type="gene ID" value="ALUE_0001690501"/>
</dbReference>
<name>A0A0M3IFC9_ASCLU</name>
<sequence>MHLYMRQIRKKAIEGVVKIGIFAPREDGEGTLSSLAFTEDDGQTNEALKMLLAERDRIDAEMEHQNRLWNAYTFGATREQKHQVEQVESEDHQDELIVSRLIPILKRAWLL</sequence>
<keyword evidence="1" id="KW-1185">Reference proteome</keyword>
<evidence type="ECO:0000313" key="2">
    <source>
        <dbReference type="WBParaSite" id="ALUE_0001690501-mRNA-1"/>
    </source>
</evidence>
<proteinExistence type="predicted"/>
<accession>A0A0M3IFC9</accession>
<dbReference type="AlphaFoldDB" id="A0A0M3IFC9"/>
<protein>
    <submittedName>
        <fullName evidence="2">PAC domain-containing protein</fullName>
    </submittedName>
</protein>
<reference evidence="2" key="1">
    <citation type="submission" date="2017-02" db="UniProtKB">
        <authorList>
            <consortium name="WormBaseParasite"/>
        </authorList>
    </citation>
    <scope>IDENTIFICATION</scope>
</reference>
<dbReference type="Proteomes" id="UP000036681">
    <property type="component" value="Unplaced"/>
</dbReference>
<organism evidence="1 2">
    <name type="scientific">Ascaris lumbricoides</name>
    <name type="common">Giant roundworm</name>
    <dbReference type="NCBI Taxonomy" id="6252"/>
    <lineage>
        <taxon>Eukaryota</taxon>
        <taxon>Metazoa</taxon>
        <taxon>Ecdysozoa</taxon>
        <taxon>Nematoda</taxon>
        <taxon>Chromadorea</taxon>
        <taxon>Rhabditida</taxon>
        <taxon>Spirurina</taxon>
        <taxon>Ascaridomorpha</taxon>
        <taxon>Ascaridoidea</taxon>
        <taxon>Ascarididae</taxon>
        <taxon>Ascaris</taxon>
    </lineage>
</organism>